<evidence type="ECO:0000313" key="5">
    <source>
        <dbReference type="Proteomes" id="UP000234626"/>
    </source>
</evidence>
<protein>
    <recommendedName>
        <fullName evidence="3">DUF4174 domain-containing protein</fullName>
    </recommendedName>
</protein>
<evidence type="ECO:0000256" key="2">
    <source>
        <dbReference type="SAM" id="SignalP"/>
    </source>
</evidence>
<proteinExistence type="predicted"/>
<name>A0A2N5EKU9_9GAMM</name>
<dbReference type="Proteomes" id="UP000234626">
    <property type="component" value="Unassembled WGS sequence"/>
</dbReference>
<evidence type="ECO:0000256" key="1">
    <source>
        <dbReference type="ARBA" id="ARBA00022729"/>
    </source>
</evidence>
<dbReference type="OrthoDB" id="7362103at2"/>
<dbReference type="EMBL" id="PJZK01000015">
    <property type="protein sequence ID" value="PLR47340.1"/>
    <property type="molecule type" value="Genomic_DNA"/>
</dbReference>
<feature type="chain" id="PRO_5014645913" description="DUF4174 domain-containing protein" evidence="2">
    <location>
        <begin position="33"/>
        <end position="151"/>
    </location>
</feature>
<evidence type="ECO:0000259" key="3">
    <source>
        <dbReference type="Pfam" id="PF13778"/>
    </source>
</evidence>
<comment type="caution">
    <text evidence="4">The sequence shown here is derived from an EMBL/GenBank/DDBJ whole genome shotgun (WGS) entry which is preliminary data.</text>
</comment>
<dbReference type="AlphaFoldDB" id="A0A2N5EKU9"/>
<reference evidence="4 5" key="1">
    <citation type="submission" date="2017-12" db="EMBL/GenBank/DDBJ databases">
        <title>Characterization of six clinical isolates of Enterochimera gen. nov., a novel genus of the Yersiniaciae family and the three species Enterochimera arupensis sp. nov., Enterochimera coloradensis sp. nov, and Enterochimera californica sp. nov.</title>
        <authorList>
            <person name="Rossi A."/>
            <person name="Fisher M."/>
        </authorList>
    </citation>
    <scope>NUCLEOTIDE SEQUENCE [LARGE SCALE GENOMIC DNA]</scope>
    <source>
        <strain evidence="4 5">2016Iso1</strain>
    </source>
</reference>
<accession>A0A2N5EKU9</accession>
<organism evidence="4 5">
    <name type="scientific">Chimaeribacter arupi</name>
    <dbReference type="NCBI Taxonomy" id="2060066"/>
    <lineage>
        <taxon>Bacteria</taxon>
        <taxon>Pseudomonadati</taxon>
        <taxon>Pseudomonadota</taxon>
        <taxon>Gammaproteobacteria</taxon>
        <taxon>Enterobacterales</taxon>
        <taxon>Yersiniaceae</taxon>
        <taxon>Chimaeribacter</taxon>
    </lineage>
</organism>
<keyword evidence="1 2" id="KW-0732">Signal</keyword>
<dbReference type="InterPro" id="IPR025232">
    <property type="entry name" value="DUF4174"/>
</dbReference>
<sequence length="151" mass="16658">MRFMHTRLSAPARGSVALLAALAFLWCSAAPAADSGLFRALTPDTADLTQYRWKHRPVVIFAPSATDARYVQQIAMLKNHQDALAERDIIVFSDTSPADKGQMRAQLQPRGFEMVLVGKDGGMKLRETTPLSAEALLSTIDRMPMRQAKTD</sequence>
<gene>
    <name evidence="4" type="ORF">CYR34_14390</name>
</gene>
<dbReference type="Pfam" id="PF13778">
    <property type="entry name" value="DUF4174"/>
    <property type="match status" value="1"/>
</dbReference>
<keyword evidence="5" id="KW-1185">Reference proteome</keyword>
<feature type="signal peptide" evidence="2">
    <location>
        <begin position="1"/>
        <end position="32"/>
    </location>
</feature>
<feature type="domain" description="DUF4174" evidence="3">
    <location>
        <begin position="48"/>
        <end position="148"/>
    </location>
</feature>
<evidence type="ECO:0000313" key="4">
    <source>
        <dbReference type="EMBL" id="PLR47340.1"/>
    </source>
</evidence>